<sequence length="104" mass="11709">MKMKLLQLFITASIPVKHLNSVAFYVFTPALVGSILAQTITYHSMVKLWFMPVNILLTFIVGSIFGWILLLLPDLLHISEVSLWASVLLLEIWVTCSSYNPSSL</sequence>
<evidence type="ECO:0000313" key="12">
    <source>
        <dbReference type="Proteomes" id="UP001457282"/>
    </source>
</evidence>
<evidence type="ECO:0000256" key="9">
    <source>
        <dbReference type="ARBA" id="ARBA00025752"/>
    </source>
</evidence>
<dbReference type="GO" id="GO:0005789">
    <property type="term" value="C:endoplasmic reticulum membrane"/>
    <property type="evidence" value="ECO:0007669"/>
    <property type="project" value="UniProtKB-SubCell"/>
</dbReference>
<dbReference type="PANTHER" id="PTHR31651">
    <property type="match status" value="1"/>
</dbReference>
<keyword evidence="5 10" id="KW-1133">Transmembrane helix</keyword>
<evidence type="ECO:0000313" key="11">
    <source>
        <dbReference type="EMBL" id="KAK9928509.1"/>
    </source>
</evidence>
<name>A0AAW1WUR1_RUBAR</name>
<comment type="similarity">
    <text evidence="9">Belongs to the auxin efflux carrier (TC 2.A.69.2) family.</text>
</comment>
<keyword evidence="12" id="KW-1185">Reference proteome</keyword>
<feature type="transmembrane region" description="Helical" evidence="10">
    <location>
        <begin position="48"/>
        <end position="72"/>
    </location>
</feature>
<comment type="caution">
    <text evidence="11">The sequence shown here is derived from an EMBL/GenBank/DDBJ whole genome shotgun (WGS) entry which is preliminary data.</text>
</comment>
<dbReference type="Pfam" id="PF03547">
    <property type="entry name" value="Mem_trans"/>
    <property type="match status" value="1"/>
</dbReference>
<accession>A0AAW1WUR1</accession>
<keyword evidence="2" id="KW-0813">Transport</keyword>
<organism evidence="11 12">
    <name type="scientific">Rubus argutus</name>
    <name type="common">Southern blackberry</name>
    <dbReference type="NCBI Taxonomy" id="59490"/>
    <lineage>
        <taxon>Eukaryota</taxon>
        <taxon>Viridiplantae</taxon>
        <taxon>Streptophyta</taxon>
        <taxon>Embryophyta</taxon>
        <taxon>Tracheophyta</taxon>
        <taxon>Spermatophyta</taxon>
        <taxon>Magnoliopsida</taxon>
        <taxon>eudicotyledons</taxon>
        <taxon>Gunneridae</taxon>
        <taxon>Pentapetalae</taxon>
        <taxon>rosids</taxon>
        <taxon>fabids</taxon>
        <taxon>Rosales</taxon>
        <taxon>Rosaceae</taxon>
        <taxon>Rosoideae</taxon>
        <taxon>Rosoideae incertae sedis</taxon>
        <taxon>Rubus</taxon>
    </lineage>
</organism>
<evidence type="ECO:0000256" key="8">
    <source>
        <dbReference type="ARBA" id="ARBA00025100"/>
    </source>
</evidence>
<keyword evidence="6 10" id="KW-0472">Membrane</keyword>
<evidence type="ECO:0000256" key="10">
    <source>
        <dbReference type="SAM" id="Phobius"/>
    </source>
</evidence>
<evidence type="ECO:0000256" key="2">
    <source>
        <dbReference type="ARBA" id="ARBA00022448"/>
    </source>
</evidence>
<dbReference type="InterPro" id="IPR045033">
    <property type="entry name" value="PILS1/3/4/5/7"/>
</dbReference>
<comment type="subcellular location">
    <subcellularLocation>
        <location evidence="1">Endoplasmic reticulum membrane</location>
        <topology evidence="1">Multi-pass membrane protein</topology>
    </subcellularLocation>
</comment>
<evidence type="ECO:0000256" key="6">
    <source>
        <dbReference type="ARBA" id="ARBA00023136"/>
    </source>
</evidence>
<dbReference type="GO" id="GO:0009734">
    <property type="term" value="P:auxin-activated signaling pathway"/>
    <property type="evidence" value="ECO:0007669"/>
    <property type="project" value="UniProtKB-KW"/>
</dbReference>
<keyword evidence="3 10" id="KW-0812">Transmembrane</keyword>
<dbReference type="GO" id="GO:0080162">
    <property type="term" value="P:endoplasmic reticulum to cytosol auxin transport"/>
    <property type="evidence" value="ECO:0007669"/>
    <property type="project" value="InterPro"/>
</dbReference>
<dbReference type="EMBL" id="JBEDUW010000005">
    <property type="protein sequence ID" value="KAK9928509.1"/>
    <property type="molecule type" value="Genomic_DNA"/>
</dbReference>
<comment type="function">
    <text evidence="8">Involved in cellular auxin homeostasis by regulating auxin metabolism. Regulates intracellular auxin accumulation at the endoplasmic reticulum and thus auxin availability for nuclear auxin signaling.</text>
</comment>
<keyword evidence="4" id="KW-0256">Endoplasmic reticulum</keyword>
<reference evidence="11 12" key="1">
    <citation type="journal article" date="2023" name="G3 (Bethesda)">
        <title>A chromosome-length genome assembly and annotation of blackberry (Rubus argutus, cv. 'Hillquist').</title>
        <authorList>
            <person name="Bruna T."/>
            <person name="Aryal R."/>
            <person name="Dudchenko O."/>
            <person name="Sargent D.J."/>
            <person name="Mead D."/>
            <person name="Buti M."/>
            <person name="Cavallini A."/>
            <person name="Hytonen T."/>
            <person name="Andres J."/>
            <person name="Pham M."/>
            <person name="Weisz D."/>
            <person name="Mascagni F."/>
            <person name="Usai G."/>
            <person name="Natali L."/>
            <person name="Bassil N."/>
            <person name="Fernandez G.E."/>
            <person name="Lomsadze A."/>
            <person name="Armour M."/>
            <person name="Olukolu B."/>
            <person name="Poorten T."/>
            <person name="Britton C."/>
            <person name="Davik J."/>
            <person name="Ashrafi H."/>
            <person name="Aiden E.L."/>
            <person name="Borodovsky M."/>
            <person name="Worthington M."/>
        </authorList>
    </citation>
    <scope>NUCLEOTIDE SEQUENCE [LARGE SCALE GENOMIC DNA]</scope>
    <source>
        <strain evidence="11">PI 553951</strain>
    </source>
</reference>
<evidence type="ECO:0000256" key="3">
    <source>
        <dbReference type="ARBA" id="ARBA00022692"/>
    </source>
</evidence>
<protein>
    <submittedName>
        <fullName evidence="11">Uncharacterized protein</fullName>
    </submittedName>
</protein>
<proteinExistence type="inferred from homology"/>
<evidence type="ECO:0000256" key="7">
    <source>
        <dbReference type="ARBA" id="ARBA00023294"/>
    </source>
</evidence>
<dbReference type="AlphaFoldDB" id="A0AAW1WUR1"/>
<evidence type="ECO:0000256" key="1">
    <source>
        <dbReference type="ARBA" id="ARBA00004477"/>
    </source>
</evidence>
<dbReference type="Proteomes" id="UP001457282">
    <property type="component" value="Unassembled WGS sequence"/>
</dbReference>
<dbReference type="PANTHER" id="PTHR31651:SF33">
    <property type="entry name" value="PROTEIN PIN-LIKES 1"/>
    <property type="match status" value="1"/>
</dbReference>
<feature type="transmembrane region" description="Helical" evidence="10">
    <location>
        <begin position="21"/>
        <end position="42"/>
    </location>
</feature>
<keyword evidence="7" id="KW-0927">Auxin signaling pathway</keyword>
<evidence type="ECO:0000256" key="4">
    <source>
        <dbReference type="ARBA" id="ARBA00022824"/>
    </source>
</evidence>
<gene>
    <name evidence="11" type="ORF">M0R45_025642</name>
</gene>
<dbReference type="InterPro" id="IPR004776">
    <property type="entry name" value="Mem_transp_PIN-like"/>
</dbReference>
<evidence type="ECO:0000256" key="5">
    <source>
        <dbReference type="ARBA" id="ARBA00022989"/>
    </source>
</evidence>